<dbReference type="AlphaFoldDB" id="A0A975GX30"/>
<evidence type="ECO:0000313" key="3">
    <source>
        <dbReference type="Proteomes" id="UP000663918"/>
    </source>
</evidence>
<dbReference type="Proteomes" id="UP000663918">
    <property type="component" value="Chromosome"/>
</dbReference>
<protein>
    <submittedName>
        <fullName evidence="2">Uncharacterized protein</fullName>
    </submittedName>
</protein>
<dbReference type="KEGG" id="bgoe:IFJ75_12480"/>
<feature type="transmembrane region" description="Helical" evidence="1">
    <location>
        <begin position="6"/>
        <end position="27"/>
    </location>
</feature>
<feature type="transmembrane region" description="Helical" evidence="1">
    <location>
        <begin position="106"/>
        <end position="128"/>
    </location>
</feature>
<keyword evidence="1" id="KW-1133">Transmembrane helix</keyword>
<dbReference type="RefSeq" id="WP_207868517.1">
    <property type="nucleotide sequence ID" value="NZ_CP062222.1"/>
</dbReference>
<keyword evidence="1" id="KW-0812">Transmembrane</keyword>
<keyword evidence="1" id="KW-0472">Membrane</keyword>
<dbReference type="EMBL" id="CP062222">
    <property type="protein sequence ID" value="QTC90100.1"/>
    <property type="molecule type" value="Genomic_DNA"/>
</dbReference>
<sequence length="130" mass="13305">MTEAEKIVTAGIAVAMSASALGLVFVLPRFLKVPAPSPWIGGAVFVVALAVAGPWMVRTQGVAPLPFAIAGVIATALACKAAGIVHMSGPEAVAEHLRDPQASRRALRLELLVGAIFALIGLGLAFGLQR</sequence>
<evidence type="ECO:0000313" key="2">
    <source>
        <dbReference type="EMBL" id="QTC90100.1"/>
    </source>
</evidence>
<feature type="transmembrane region" description="Helical" evidence="1">
    <location>
        <begin position="63"/>
        <end position="85"/>
    </location>
</feature>
<organism evidence="2 3">
    <name type="scientific">Brevundimonas goettingensis</name>
    <dbReference type="NCBI Taxonomy" id="2774190"/>
    <lineage>
        <taxon>Bacteria</taxon>
        <taxon>Pseudomonadati</taxon>
        <taxon>Pseudomonadota</taxon>
        <taxon>Alphaproteobacteria</taxon>
        <taxon>Caulobacterales</taxon>
        <taxon>Caulobacteraceae</taxon>
        <taxon>Brevundimonas</taxon>
    </lineage>
</organism>
<gene>
    <name evidence="2" type="ORF">IFJ75_12480</name>
</gene>
<reference evidence="2" key="1">
    <citation type="submission" date="2020-09" db="EMBL/GenBank/DDBJ databases">
        <title>Brevundimonas sp. LVF2 isolated from a puddle in Goettingen, Germany.</title>
        <authorList>
            <person name="Friedrich I."/>
            <person name="Klassen A."/>
            <person name="Hannes N."/>
            <person name="Schneider D."/>
            <person name="Hertel R."/>
            <person name="Daniel R."/>
        </authorList>
    </citation>
    <scope>NUCLEOTIDE SEQUENCE</scope>
    <source>
        <strain evidence="2">LVF2</strain>
    </source>
</reference>
<feature type="transmembrane region" description="Helical" evidence="1">
    <location>
        <begin position="39"/>
        <end position="57"/>
    </location>
</feature>
<accession>A0A975GX30</accession>
<evidence type="ECO:0000256" key="1">
    <source>
        <dbReference type="SAM" id="Phobius"/>
    </source>
</evidence>
<name>A0A975GX30_9CAUL</name>
<keyword evidence="3" id="KW-1185">Reference proteome</keyword>
<proteinExistence type="predicted"/>